<accession>A0AAV7LDL5</accession>
<dbReference type="AlphaFoldDB" id="A0AAV7LDL5"/>
<evidence type="ECO:0008006" key="3">
    <source>
        <dbReference type="Google" id="ProtNLM"/>
    </source>
</evidence>
<keyword evidence="2" id="KW-1185">Reference proteome</keyword>
<dbReference type="Proteomes" id="UP001066276">
    <property type="component" value="Chromosome 11"/>
</dbReference>
<protein>
    <recommendedName>
        <fullName evidence="3">Secreted protein</fullName>
    </recommendedName>
</protein>
<sequence length="80" mass="8685">MTHLVCAATRRLLLEMAVCCVSRQQGQETDSIKACSRRAACFYPQIIVRLHHNNGNGNWLPASILPHAKVPASGSTSALL</sequence>
<dbReference type="EMBL" id="JANPWB010000015">
    <property type="protein sequence ID" value="KAJ1089701.1"/>
    <property type="molecule type" value="Genomic_DNA"/>
</dbReference>
<evidence type="ECO:0000313" key="1">
    <source>
        <dbReference type="EMBL" id="KAJ1089701.1"/>
    </source>
</evidence>
<name>A0AAV7LDL5_PLEWA</name>
<organism evidence="1 2">
    <name type="scientific">Pleurodeles waltl</name>
    <name type="common">Iberian ribbed newt</name>
    <dbReference type="NCBI Taxonomy" id="8319"/>
    <lineage>
        <taxon>Eukaryota</taxon>
        <taxon>Metazoa</taxon>
        <taxon>Chordata</taxon>
        <taxon>Craniata</taxon>
        <taxon>Vertebrata</taxon>
        <taxon>Euteleostomi</taxon>
        <taxon>Amphibia</taxon>
        <taxon>Batrachia</taxon>
        <taxon>Caudata</taxon>
        <taxon>Salamandroidea</taxon>
        <taxon>Salamandridae</taxon>
        <taxon>Pleurodelinae</taxon>
        <taxon>Pleurodeles</taxon>
    </lineage>
</organism>
<evidence type="ECO:0000313" key="2">
    <source>
        <dbReference type="Proteomes" id="UP001066276"/>
    </source>
</evidence>
<comment type="caution">
    <text evidence="1">The sequence shown here is derived from an EMBL/GenBank/DDBJ whole genome shotgun (WGS) entry which is preliminary data.</text>
</comment>
<proteinExistence type="predicted"/>
<reference evidence="1" key="1">
    <citation type="journal article" date="2022" name="bioRxiv">
        <title>Sequencing and chromosome-scale assembly of the giantPleurodeles waltlgenome.</title>
        <authorList>
            <person name="Brown T."/>
            <person name="Elewa A."/>
            <person name="Iarovenko S."/>
            <person name="Subramanian E."/>
            <person name="Araus A.J."/>
            <person name="Petzold A."/>
            <person name="Susuki M."/>
            <person name="Suzuki K.-i.T."/>
            <person name="Hayashi T."/>
            <person name="Toyoda A."/>
            <person name="Oliveira C."/>
            <person name="Osipova E."/>
            <person name="Leigh N.D."/>
            <person name="Simon A."/>
            <person name="Yun M.H."/>
        </authorList>
    </citation>
    <scope>NUCLEOTIDE SEQUENCE</scope>
    <source>
        <strain evidence="1">20211129_DDA</strain>
        <tissue evidence="1">Liver</tissue>
    </source>
</reference>
<gene>
    <name evidence="1" type="ORF">NDU88_002848</name>
</gene>